<dbReference type="EMBL" id="BQKB01000028">
    <property type="protein sequence ID" value="GJM53194.1"/>
    <property type="molecule type" value="Genomic_DNA"/>
</dbReference>
<keyword evidence="4" id="KW-1185">Reference proteome</keyword>
<dbReference type="SUPFAM" id="SSF48452">
    <property type="entry name" value="TPR-like"/>
    <property type="match status" value="1"/>
</dbReference>
<name>A0AAV5B0I1_9FLAO</name>
<dbReference type="RefSeq" id="WP_264847706.1">
    <property type="nucleotide sequence ID" value="NZ_BPMA01000066.1"/>
</dbReference>
<dbReference type="Proteomes" id="UP001208692">
    <property type="component" value="Unassembled WGS sequence"/>
</dbReference>
<comment type="caution">
    <text evidence="1">The sequence shown here is derived from an EMBL/GenBank/DDBJ whole genome shotgun (WGS) entry which is preliminary data.</text>
</comment>
<accession>A0AAV5B0I1</accession>
<evidence type="ECO:0000313" key="3">
    <source>
        <dbReference type="Proteomes" id="UP001207736"/>
    </source>
</evidence>
<proteinExistence type="predicted"/>
<sequence length="236" mass="27784">MNNLQMLDFKKVKEFEAQLDDVMEFIDTELLKQKLAEVESDFNKKPTEFNKIRLGIIYHEVALNLGFFSKEFKGFAQKSYDILTEFVEKTEPELQPFILSYRASALSLVASEKKKLGLIGKSFQLFDQAIHKYGKIHYLPEFMRGSVAENLPFFYFTKRKLAKKDFQSIIDKNTENPKFANWKVMSFVYWAWAKQHQGERYRTQAINYLDKAIALDPNHEAGRKRSEELKNKLLKK</sequence>
<dbReference type="EMBL" id="BQKA01000056">
    <property type="protein sequence ID" value="GJM51456.1"/>
    <property type="molecule type" value="Genomic_DNA"/>
</dbReference>
<evidence type="ECO:0000313" key="4">
    <source>
        <dbReference type="Proteomes" id="UP001208692"/>
    </source>
</evidence>
<dbReference type="Gene3D" id="1.25.40.10">
    <property type="entry name" value="Tetratricopeptide repeat domain"/>
    <property type="match status" value="1"/>
</dbReference>
<evidence type="ECO:0000313" key="1">
    <source>
        <dbReference type="EMBL" id="GJM51456.1"/>
    </source>
</evidence>
<evidence type="ECO:0000313" key="2">
    <source>
        <dbReference type="EMBL" id="GJM53194.1"/>
    </source>
</evidence>
<reference evidence="1 4" key="1">
    <citation type="submission" date="2021-11" db="EMBL/GenBank/DDBJ databases">
        <title>Draft genome sequence of Capnocytophaga sp. strain KC07075 isolated from cat oral cavity.</title>
        <authorList>
            <person name="Suzuki M."/>
            <person name="Imaoka K."/>
            <person name="Kimura M."/>
            <person name="Morikawa S."/>
            <person name="Maeda K."/>
        </authorList>
    </citation>
    <scope>NUCLEOTIDE SEQUENCE</scope>
    <source>
        <strain evidence="1">KC07075</strain>
        <strain evidence="2 4">KC07079</strain>
    </source>
</reference>
<gene>
    <name evidence="1" type="ORF">RCZ15_24290</name>
    <name evidence="2" type="ORF">RCZ16_15110</name>
</gene>
<organism evidence="1 3">
    <name type="scientific">Capnocytophaga catalasegens</name>
    <dbReference type="NCBI Taxonomy" id="1004260"/>
    <lineage>
        <taxon>Bacteria</taxon>
        <taxon>Pseudomonadati</taxon>
        <taxon>Bacteroidota</taxon>
        <taxon>Flavobacteriia</taxon>
        <taxon>Flavobacteriales</taxon>
        <taxon>Flavobacteriaceae</taxon>
        <taxon>Capnocytophaga</taxon>
    </lineage>
</organism>
<evidence type="ECO:0008006" key="5">
    <source>
        <dbReference type="Google" id="ProtNLM"/>
    </source>
</evidence>
<protein>
    <recommendedName>
        <fullName evidence="5">Tetratricopeptide repeat protein</fullName>
    </recommendedName>
</protein>
<dbReference type="AlphaFoldDB" id="A0AAV5B0I1"/>
<dbReference type="Proteomes" id="UP001207736">
    <property type="component" value="Unassembled WGS sequence"/>
</dbReference>
<dbReference type="InterPro" id="IPR011990">
    <property type="entry name" value="TPR-like_helical_dom_sf"/>
</dbReference>